<dbReference type="AlphaFoldDB" id="A0A346XW78"/>
<evidence type="ECO:0000256" key="4">
    <source>
        <dbReference type="ARBA" id="ARBA00022598"/>
    </source>
</evidence>
<keyword evidence="11" id="KW-0028">Amino-acid biosynthesis</keyword>
<evidence type="ECO:0000256" key="1">
    <source>
        <dbReference type="ARBA" id="ARBA00004812"/>
    </source>
</evidence>
<feature type="binding site" evidence="11">
    <location>
        <position position="310"/>
    </location>
    <ligand>
        <name>L-glutamine</name>
        <dbReference type="ChEBI" id="CHEBI:58359"/>
    </ligand>
</feature>
<feature type="active site" evidence="11">
    <location>
        <position position="359"/>
    </location>
</feature>
<feature type="binding site" evidence="11">
    <location>
        <position position="229"/>
    </location>
    <ligand>
        <name>L-glutamine</name>
        <dbReference type="ChEBI" id="CHEBI:58359"/>
    </ligand>
</feature>
<dbReference type="InterPro" id="IPR002474">
    <property type="entry name" value="CarbamoylP_synth_ssu_N"/>
</dbReference>
<comment type="function">
    <text evidence="11">Small subunit of the glutamine-dependent carbamoyl phosphate synthetase (CPSase). CPSase catalyzes the formation of carbamoyl phosphate from the ammonia moiety of glutamine, carbonate, and phosphate donated by ATP, constituting the first step of 2 biosynthetic pathways, one leading to arginine and/or urea and the other to pyrimidine nucleotides. The small subunit (glutamine amidotransferase) binds and cleaves glutamine to supply the large subunit with the substrate ammonia.</text>
</comment>
<evidence type="ECO:0000256" key="11">
    <source>
        <dbReference type="HAMAP-Rule" id="MF_01209"/>
    </source>
</evidence>
<dbReference type="InterPro" id="IPR036480">
    <property type="entry name" value="CarbP_synth_ssu_N_sf"/>
</dbReference>
<dbReference type="EC" id="6.3.5.5" evidence="11"/>
<keyword evidence="7 11" id="KW-0315">Glutamine amidotransferase</keyword>
<dbReference type="PANTHER" id="PTHR43418">
    <property type="entry name" value="MULTIFUNCTIONAL TRYPTOPHAN BIOSYNTHESIS PROTEIN-RELATED"/>
    <property type="match status" value="1"/>
</dbReference>
<dbReference type="Gene3D" id="3.50.30.20">
    <property type="entry name" value="Carbamoyl-phosphate synthase small subunit, N-terminal domain"/>
    <property type="match status" value="1"/>
</dbReference>
<dbReference type="GO" id="GO:0006526">
    <property type="term" value="P:L-arginine biosynthetic process"/>
    <property type="evidence" value="ECO:0007669"/>
    <property type="project" value="UniProtKB-UniRule"/>
</dbReference>
<dbReference type="GO" id="GO:0005524">
    <property type="term" value="F:ATP binding"/>
    <property type="evidence" value="ECO:0007669"/>
    <property type="project" value="UniProtKB-UniRule"/>
</dbReference>
<evidence type="ECO:0000313" key="13">
    <source>
        <dbReference type="EMBL" id="AXV06475.1"/>
    </source>
</evidence>
<dbReference type="PANTHER" id="PTHR43418:SF7">
    <property type="entry name" value="CARBAMOYL-PHOSPHATE SYNTHASE SMALL CHAIN"/>
    <property type="match status" value="1"/>
</dbReference>
<comment type="subunit">
    <text evidence="11">Composed of two chains; the small (or glutamine) chain promotes the hydrolysis of glutamine to ammonia, which is used by the large (or ammonia) chain to synthesize carbamoyl phosphate. Tetramer of heterodimers (alpha,beta)4.</text>
</comment>
<dbReference type="PRINTS" id="PR00096">
    <property type="entry name" value="GATASE"/>
</dbReference>
<dbReference type="NCBIfam" id="NF009475">
    <property type="entry name" value="PRK12838.1"/>
    <property type="match status" value="1"/>
</dbReference>
<dbReference type="PRINTS" id="PR00097">
    <property type="entry name" value="ANTSNTHASEII"/>
</dbReference>
<feature type="active site" evidence="11">
    <location>
        <position position="357"/>
    </location>
</feature>
<dbReference type="GO" id="GO:0006541">
    <property type="term" value="P:glutamine metabolic process"/>
    <property type="evidence" value="ECO:0007669"/>
    <property type="project" value="InterPro"/>
</dbReference>
<dbReference type="UniPathway" id="UPA00070">
    <property type="reaction ID" value="UER00115"/>
</dbReference>
<feature type="binding site" evidence="11">
    <location>
        <position position="49"/>
    </location>
    <ligand>
        <name>L-glutamine</name>
        <dbReference type="ChEBI" id="CHEBI:58359"/>
    </ligand>
</feature>
<keyword evidence="6 11" id="KW-0067">ATP-binding</keyword>
<feature type="binding site" evidence="11">
    <location>
        <position position="256"/>
    </location>
    <ligand>
        <name>L-glutamine</name>
        <dbReference type="ChEBI" id="CHEBI:58359"/>
    </ligand>
</feature>
<reference evidence="13 14" key="1">
    <citation type="submission" date="2018-09" db="EMBL/GenBank/DDBJ databases">
        <title>Complete genome sequence of Euzebya sp. DY32-46 isolated from seawater of Pacific Ocean.</title>
        <authorList>
            <person name="Xu L."/>
            <person name="Wu Y.-H."/>
            <person name="Xu X.-W."/>
        </authorList>
    </citation>
    <scope>NUCLEOTIDE SEQUENCE [LARGE SCALE GENOMIC DNA]</scope>
    <source>
        <strain evidence="13 14">DY32-46</strain>
    </source>
</reference>
<evidence type="ECO:0000259" key="12">
    <source>
        <dbReference type="SMART" id="SM01097"/>
    </source>
</evidence>
<comment type="pathway">
    <text evidence="1 11">Pyrimidine metabolism; UMP biosynthesis via de novo pathway; (S)-dihydroorotate from bicarbonate: step 1/3.</text>
</comment>
<evidence type="ECO:0000256" key="5">
    <source>
        <dbReference type="ARBA" id="ARBA00022741"/>
    </source>
</evidence>
<evidence type="ECO:0000256" key="9">
    <source>
        <dbReference type="ARBA" id="ARBA00048816"/>
    </source>
</evidence>
<dbReference type="Gene3D" id="3.40.50.880">
    <property type="match status" value="1"/>
</dbReference>
<dbReference type="KEGG" id="euz:DVS28_a1784"/>
<feature type="binding site" evidence="11">
    <location>
        <position position="227"/>
    </location>
    <ligand>
        <name>L-glutamine</name>
        <dbReference type="ChEBI" id="CHEBI:58359"/>
    </ligand>
</feature>
<accession>A0A346XW78</accession>
<name>A0A346XW78_9ACTN</name>
<protein>
    <recommendedName>
        <fullName evidence="11">Carbamoyl phosphate synthase small chain</fullName>
        <ecNumber evidence="11">6.3.5.5</ecNumber>
    </recommendedName>
    <alternativeName>
        <fullName evidence="11">Carbamoyl phosphate synthetase glutamine chain</fullName>
    </alternativeName>
</protein>
<keyword evidence="4 11" id="KW-0436">Ligase</keyword>
<dbReference type="InterPro" id="IPR006274">
    <property type="entry name" value="CarbamoylP_synth_ssu"/>
</dbReference>
<dbReference type="InterPro" id="IPR017926">
    <property type="entry name" value="GATASE"/>
</dbReference>
<sequence length="382" mass="40633">MATAPTATLVLEDGTTFRGLGFGAVGTAFGEVVFNTALTGYQEILTDPSYHRQLVTMTYPHIGNYGLTPEDAESNRVQVSGFIVREAARMHSNHRAKGSLGDGLAEAGAVGIAEIDTRMLVRHIREAGAMRGVISTEIPDADELLRRVQDAPTMEGAELASEVSTREVYEVGPDDARFRVVAYDFGIKTNIVRLLNDAGCHLTVVPAGTSAQDVLAHEPDGVFLSNGPGDPAAVKAGIAAIAEILPTGTPTFGICLGHQLLAKAAGAETYKLKFGHRGANHAVRNDAGAPDSRVPHLAREGESVEITSQNHGFAVDAESLPEDGPFGAVVQTHVNLSDWTNEGLALVDLPAFSVQYHPEAAPGPHDARYLFGQFIDLMERHQ</sequence>
<dbReference type="OrthoDB" id="9804328at2"/>
<dbReference type="PROSITE" id="PS51273">
    <property type="entry name" value="GATASE_TYPE_1"/>
    <property type="match status" value="1"/>
</dbReference>
<dbReference type="GO" id="GO:0006207">
    <property type="term" value="P:'de novo' pyrimidine nucleobase biosynthetic process"/>
    <property type="evidence" value="ECO:0007669"/>
    <property type="project" value="InterPro"/>
</dbReference>
<keyword evidence="14" id="KW-1185">Reference proteome</keyword>
<dbReference type="Pfam" id="PF00988">
    <property type="entry name" value="CPSase_sm_chain"/>
    <property type="match status" value="1"/>
</dbReference>
<evidence type="ECO:0000256" key="6">
    <source>
        <dbReference type="ARBA" id="ARBA00022840"/>
    </source>
</evidence>
<dbReference type="CDD" id="cd01744">
    <property type="entry name" value="GATase1_CPSase"/>
    <property type="match status" value="1"/>
</dbReference>
<dbReference type="GO" id="GO:0004359">
    <property type="term" value="F:glutaminase activity"/>
    <property type="evidence" value="ECO:0007669"/>
    <property type="project" value="RHEA"/>
</dbReference>
<comment type="pathway">
    <text evidence="2 11">Amino-acid biosynthesis; L-arginine biosynthesis; carbamoyl phosphate from bicarbonate: step 1/1.</text>
</comment>
<dbReference type="HAMAP" id="MF_01209">
    <property type="entry name" value="CPSase_S_chain"/>
    <property type="match status" value="1"/>
</dbReference>
<gene>
    <name evidence="11" type="primary">carA</name>
    <name evidence="13" type="ORF">DVS28_a1784</name>
</gene>
<evidence type="ECO:0000256" key="2">
    <source>
        <dbReference type="ARBA" id="ARBA00005077"/>
    </source>
</evidence>
<keyword evidence="11" id="KW-0055">Arginine biosynthesis</keyword>
<evidence type="ECO:0000256" key="10">
    <source>
        <dbReference type="ARBA" id="ARBA00049285"/>
    </source>
</evidence>
<evidence type="ECO:0000256" key="3">
    <source>
        <dbReference type="ARBA" id="ARBA00007800"/>
    </source>
</evidence>
<dbReference type="FunFam" id="3.50.30.20:FF:000001">
    <property type="entry name" value="Carbamoyl-phosphate synthase small chain"/>
    <property type="match status" value="1"/>
</dbReference>
<feature type="binding site" evidence="11">
    <location>
        <position position="313"/>
    </location>
    <ligand>
        <name>L-glutamine</name>
        <dbReference type="ChEBI" id="CHEBI:58359"/>
    </ligand>
</feature>
<evidence type="ECO:0000313" key="14">
    <source>
        <dbReference type="Proteomes" id="UP000264006"/>
    </source>
</evidence>
<dbReference type="InterPro" id="IPR029062">
    <property type="entry name" value="Class_I_gatase-like"/>
</dbReference>
<dbReference type="NCBIfam" id="TIGR01368">
    <property type="entry name" value="CPSaseIIsmall"/>
    <property type="match status" value="1"/>
</dbReference>
<dbReference type="GO" id="GO:0044205">
    <property type="term" value="P:'de novo' UMP biosynthetic process"/>
    <property type="evidence" value="ECO:0007669"/>
    <property type="project" value="UniProtKB-UniRule"/>
</dbReference>
<feature type="active site" description="Nucleophile" evidence="11">
    <location>
        <position position="255"/>
    </location>
</feature>
<dbReference type="PRINTS" id="PR00099">
    <property type="entry name" value="CPSGATASE"/>
</dbReference>
<comment type="catalytic activity">
    <reaction evidence="10 11">
        <text>L-glutamine + H2O = L-glutamate + NH4(+)</text>
        <dbReference type="Rhea" id="RHEA:15889"/>
        <dbReference type="ChEBI" id="CHEBI:15377"/>
        <dbReference type="ChEBI" id="CHEBI:28938"/>
        <dbReference type="ChEBI" id="CHEBI:29985"/>
        <dbReference type="ChEBI" id="CHEBI:58359"/>
    </reaction>
</comment>
<dbReference type="SUPFAM" id="SSF52021">
    <property type="entry name" value="Carbamoyl phosphate synthetase, small subunit N-terminal domain"/>
    <property type="match status" value="1"/>
</dbReference>
<dbReference type="RefSeq" id="WP_114591122.1">
    <property type="nucleotide sequence ID" value="NZ_CP031165.1"/>
</dbReference>
<dbReference type="InterPro" id="IPR050472">
    <property type="entry name" value="Anth_synth/Amidotransfase"/>
</dbReference>
<feature type="binding site" evidence="11">
    <location>
        <position position="312"/>
    </location>
    <ligand>
        <name>L-glutamine</name>
        <dbReference type="ChEBI" id="CHEBI:58359"/>
    </ligand>
</feature>
<organism evidence="13 14">
    <name type="scientific">Euzebya pacifica</name>
    <dbReference type="NCBI Taxonomy" id="1608957"/>
    <lineage>
        <taxon>Bacteria</taxon>
        <taxon>Bacillati</taxon>
        <taxon>Actinomycetota</taxon>
        <taxon>Nitriliruptoria</taxon>
        <taxon>Euzebyales</taxon>
    </lineage>
</organism>
<dbReference type="Proteomes" id="UP000264006">
    <property type="component" value="Chromosome"/>
</dbReference>
<dbReference type="SMART" id="SM01097">
    <property type="entry name" value="CPSase_sm_chain"/>
    <property type="match status" value="1"/>
</dbReference>
<dbReference type="Pfam" id="PF00117">
    <property type="entry name" value="GATase"/>
    <property type="match status" value="1"/>
</dbReference>
<comment type="similarity">
    <text evidence="3 11">Belongs to the CarA family.</text>
</comment>
<dbReference type="InterPro" id="IPR035686">
    <property type="entry name" value="CPSase_GATase1"/>
</dbReference>
<proteinExistence type="inferred from homology"/>
<dbReference type="EMBL" id="CP031165">
    <property type="protein sequence ID" value="AXV06475.1"/>
    <property type="molecule type" value="Genomic_DNA"/>
</dbReference>
<dbReference type="SUPFAM" id="SSF52317">
    <property type="entry name" value="Class I glutamine amidotransferase-like"/>
    <property type="match status" value="1"/>
</dbReference>
<keyword evidence="5 11" id="KW-0547">Nucleotide-binding</keyword>
<evidence type="ECO:0000256" key="8">
    <source>
        <dbReference type="ARBA" id="ARBA00022975"/>
    </source>
</evidence>
<dbReference type="GO" id="GO:0004088">
    <property type="term" value="F:carbamoyl-phosphate synthase (glutamine-hydrolyzing) activity"/>
    <property type="evidence" value="ECO:0007669"/>
    <property type="project" value="UniProtKB-UniRule"/>
</dbReference>
<feature type="binding site" evidence="11">
    <location>
        <position position="259"/>
    </location>
    <ligand>
        <name>L-glutamine</name>
        <dbReference type="ChEBI" id="CHEBI:58359"/>
    </ligand>
</feature>
<feature type="domain" description="Carbamoyl-phosphate synthase small subunit N-terminal" evidence="12">
    <location>
        <begin position="5"/>
        <end position="135"/>
    </location>
</feature>
<dbReference type="UniPathway" id="UPA00068">
    <property type="reaction ID" value="UER00171"/>
</dbReference>
<comment type="catalytic activity">
    <reaction evidence="9 11">
        <text>hydrogencarbonate + L-glutamine + 2 ATP + H2O = carbamoyl phosphate + L-glutamate + 2 ADP + phosphate + 2 H(+)</text>
        <dbReference type="Rhea" id="RHEA:18633"/>
        <dbReference type="ChEBI" id="CHEBI:15377"/>
        <dbReference type="ChEBI" id="CHEBI:15378"/>
        <dbReference type="ChEBI" id="CHEBI:17544"/>
        <dbReference type="ChEBI" id="CHEBI:29985"/>
        <dbReference type="ChEBI" id="CHEBI:30616"/>
        <dbReference type="ChEBI" id="CHEBI:43474"/>
        <dbReference type="ChEBI" id="CHEBI:58228"/>
        <dbReference type="ChEBI" id="CHEBI:58359"/>
        <dbReference type="ChEBI" id="CHEBI:456216"/>
        <dbReference type="EC" id="6.3.5.5"/>
    </reaction>
</comment>
<evidence type="ECO:0000256" key="7">
    <source>
        <dbReference type="ARBA" id="ARBA00022962"/>
    </source>
</evidence>
<keyword evidence="8 11" id="KW-0665">Pyrimidine biosynthesis</keyword>
<feature type="region of interest" description="CPSase" evidence="11">
    <location>
        <begin position="1"/>
        <end position="178"/>
    </location>
</feature>